<dbReference type="InterPro" id="IPR036520">
    <property type="entry name" value="UPF0759_sf"/>
</dbReference>
<gene>
    <name evidence="1" type="ORF">LIP_1531</name>
</gene>
<name>A0A0K2SJT6_LIMPI</name>
<protein>
    <recommendedName>
        <fullName evidence="3">DUF72 domain-containing protein</fullName>
    </recommendedName>
</protein>
<dbReference type="KEGG" id="lpil:LIP_1531"/>
<dbReference type="PANTHER" id="PTHR30348:SF13">
    <property type="entry name" value="UPF0759 PROTEIN YUNF"/>
    <property type="match status" value="1"/>
</dbReference>
<evidence type="ECO:0008006" key="3">
    <source>
        <dbReference type="Google" id="ProtNLM"/>
    </source>
</evidence>
<dbReference type="PANTHER" id="PTHR30348">
    <property type="entry name" value="UNCHARACTERIZED PROTEIN YECE"/>
    <property type="match status" value="1"/>
</dbReference>
<dbReference type="Gene3D" id="3.20.20.410">
    <property type="entry name" value="Protein of unknown function UPF0759"/>
    <property type="match status" value="1"/>
</dbReference>
<dbReference type="AlphaFoldDB" id="A0A0K2SJT6"/>
<dbReference type="EMBL" id="AP014924">
    <property type="protein sequence ID" value="BAS27378.1"/>
    <property type="molecule type" value="Genomic_DNA"/>
</dbReference>
<dbReference type="Pfam" id="PF01904">
    <property type="entry name" value="DUF72"/>
    <property type="match status" value="1"/>
</dbReference>
<reference evidence="2" key="1">
    <citation type="submission" date="2015-07" db="EMBL/GenBank/DDBJ databases">
        <title>Complete genome sequence and phylogenetic analysis of Limnochorda pilosa.</title>
        <authorList>
            <person name="Watanabe M."/>
            <person name="Kojima H."/>
            <person name="Fukui M."/>
        </authorList>
    </citation>
    <scope>NUCLEOTIDE SEQUENCE [LARGE SCALE GENOMIC DNA]</scope>
    <source>
        <strain evidence="2">HC45</strain>
    </source>
</reference>
<dbReference type="OrthoDB" id="9780310at2"/>
<proteinExistence type="predicted"/>
<sequence>MGSIRVGTCAWSDHENFYPRGLKARDRLAYYATHFDLVEVDATYYHLQPRRNFESWARATPDGFVFNVKAHRSMTLHDRPRPSDEELLDTFAVFRDAVQPLAEAGKLRTLHFQFPPWFTQSRESVDHLHWMRDLLPGATVSVEFRHRSWFHDDEATARTLQTLRDLGYVHTICDEPQIGSGSVPAVVEATHPEIAILRLHGRNARTWYWKTKESGERFDYLYTQAELAEWAPPLRALAGRVEEVHVLFNNNRADYAVQGAKTMQRILDLVVP</sequence>
<dbReference type="SUPFAM" id="SSF117396">
    <property type="entry name" value="TM1631-like"/>
    <property type="match status" value="1"/>
</dbReference>
<dbReference type="RefSeq" id="WP_068136131.1">
    <property type="nucleotide sequence ID" value="NZ_AP014924.1"/>
</dbReference>
<dbReference type="Proteomes" id="UP000065807">
    <property type="component" value="Chromosome"/>
</dbReference>
<organism evidence="1 2">
    <name type="scientific">Limnochorda pilosa</name>
    <dbReference type="NCBI Taxonomy" id="1555112"/>
    <lineage>
        <taxon>Bacteria</taxon>
        <taxon>Bacillati</taxon>
        <taxon>Bacillota</taxon>
        <taxon>Limnochordia</taxon>
        <taxon>Limnochordales</taxon>
        <taxon>Limnochordaceae</taxon>
        <taxon>Limnochorda</taxon>
    </lineage>
</organism>
<dbReference type="InterPro" id="IPR002763">
    <property type="entry name" value="DUF72"/>
</dbReference>
<reference evidence="2" key="2">
    <citation type="journal article" date="2016" name="Int. J. Syst. Evol. Microbiol.">
        <title>Complete genome sequence and cell structure of Limnochorda pilosa, a Gram-negative spore-former within the phylum Firmicutes.</title>
        <authorList>
            <person name="Watanabe M."/>
            <person name="Kojima H."/>
            <person name="Fukui M."/>
        </authorList>
    </citation>
    <scope>NUCLEOTIDE SEQUENCE [LARGE SCALE GENOMIC DNA]</scope>
    <source>
        <strain evidence="2">HC45</strain>
    </source>
</reference>
<evidence type="ECO:0000313" key="1">
    <source>
        <dbReference type="EMBL" id="BAS27378.1"/>
    </source>
</evidence>
<keyword evidence="2" id="KW-1185">Reference proteome</keyword>
<evidence type="ECO:0000313" key="2">
    <source>
        <dbReference type="Proteomes" id="UP000065807"/>
    </source>
</evidence>
<accession>A0A0K2SJT6</accession>
<dbReference type="STRING" id="1555112.LIP_1531"/>